<protein>
    <submittedName>
        <fullName evidence="2">Uncharacterized protein</fullName>
    </submittedName>
</protein>
<evidence type="ECO:0000256" key="1">
    <source>
        <dbReference type="SAM" id="MobiDB-lite"/>
    </source>
</evidence>
<name>A0AAE3L2V2_9EURY</name>
<sequence>MIRSIPAAAKISGPGSSAVPMTPDYYVNDKSGGNPVVKKNNPQKGTVPEGTARPFERTTGQGPSAGR</sequence>
<dbReference type="Proteomes" id="UP001206983">
    <property type="component" value="Unassembled WGS sequence"/>
</dbReference>
<dbReference type="EMBL" id="JTEO01000011">
    <property type="protein sequence ID" value="MCQ6963863.1"/>
    <property type="molecule type" value="Genomic_DNA"/>
</dbReference>
<dbReference type="AlphaFoldDB" id="A0AAE3L2V2"/>
<gene>
    <name evidence="2" type="ORF">PV02_12480</name>
</gene>
<feature type="compositionally biased region" description="Polar residues" evidence="1">
    <location>
        <begin position="58"/>
        <end position="67"/>
    </location>
</feature>
<proteinExistence type="predicted"/>
<keyword evidence="3" id="KW-1185">Reference proteome</keyword>
<reference evidence="2 3" key="1">
    <citation type="journal article" date="2011" name="Appl. Environ. Microbiol.">
        <title>Methanogenic archaea isolated from Taiwan's Chelungpu fault.</title>
        <authorList>
            <person name="Wu S.Y."/>
            <person name="Lai M.C."/>
        </authorList>
    </citation>
    <scope>NUCLEOTIDE SEQUENCE [LARGE SCALE GENOMIC DNA]</scope>
    <source>
        <strain evidence="2 3">St545Mb</strain>
    </source>
</reference>
<feature type="region of interest" description="Disordered" evidence="1">
    <location>
        <begin position="1"/>
        <end position="67"/>
    </location>
</feature>
<accession>A0AAE3L2V2</accession>
<evidence type="ECO:0000313" key="2">
    <source>
        <dbReference type="EMBL" id="MCQ6963863.1"/>
    </source>
</evidence>
<organism evidence="2 3">
    <name type="scientific">Methanolobus chelungpuianus</name>
    <dbReference type="NCBI Taxonomy" id="502115"/>
    <lineage>
        <taxon>Archaea</taxon>
        <taxon>Methanobacteriati</taxon>
        <taxon>Methanobacteriota</taxon>
        <taxon>Stenosarchaea group</taxon>
        <taxon>Methanomicrobia</taxon>
        <taxon>Methanosarcinales</taxon>
        <taxon>Methanosarcinaceae</taxon>
        <taxon>Methanolobus</taxon>
    </lineage>
</organism>
<comment type="caution">
    <text evidence="2">The sequence shown here is derived from an EMBL/GenBank/DDBJ whole genome shotgun (WGS) entry which is preliminary data.</text>
</comment>
<evidence type="ECO:0000313" key="3">
    <source>
        <dbReference type="Proteomes" id="UP001206983"/>
    </source>
</evidence>